<reference evidence="6 7" key="1">
    <citation type="submission" date="2015-10" db="EMBL/GenBank/DDBJ databases">
        <title>Draft genomes sequences of Candida glabrata isolates 1A, 1B, 2A, 2B, 3A and 3B.</title>
        <authorList>
            <person name="Haavelsrud O.E."/>
            <person name="Gaustad P."/>
        </authorList>
    </citation>
    <scope>NUCLEOTIDE SEQUENCE [LARGE SCALE GENOMIC DNA]</scope>
    <source>
        <strain evidence="6">910700640</strain>
    </source>
</reference>
<sequence length="421" mass="48391">MFDSKKNKTKFAHVREVQVEDPLVKDQEDRRGNDDAFTVINDVSQLEWFFNPSDNGGAKNKKKKSHGLLKAMKQSVETKVETQTLYFSDYKSKRCGFVQLLYSSVLGGLYKGFQLNFKVFSCVDEEVKCDVWESFKLDEVSAFEPLKFVSKNVSFEFREIEFKDNIYDKFATLHIRADIPQQDNNVKDLKLEMDVSLLPGFMINPDGCNYYLDKAVALDKLYSEESNKMIRHVFIPKGVADGKITYKKLNSKSGKYDDFSILLTNSPIVYIDAVQGLQPNKAASRWNFLCFQSEHHSVLCMEFTTTSEHGNKTMTIWSTSEDGKLKTIGSSLDKHKVKFNKTHKDKENGWDYPTSIQFPADFHEDHLRLINRYDVLGELPGVVKSVAQNIAHIKPYIYQYCQESTYKNEKGVSIVESTFIS</sequence>
<keyword evidence="3" id="KW-0963">Cytoplasm</keyword>
<evidence type="ECO:0000313" key="7">
    <source>
        <dbReference type="Proteomes" id="UP000054886"/>
    </source>
</evidence>
<feature type="domain" description="Svf1-like N-terminal" evidence="4">
    <location>
        <begin position="80"/>
        <end position="275"/>
    </location>
</feature>
<evidence type="ECO:0000313" key="6">
    <source>
        <dbReference type="EMBL" id="KTA97841.1"/>
    </source>
</evidence>
<dbReference type="Pfam" id="PF08622">
    <property type="entry name" value="Svf1"/>
    <property type="match status" value="1"/>
</dbReference>
<evidence type="ECO:0000256" key="3">
    <source>
        <dbReference type="ARBA" id="ARBA00022490"/>
    </source>
</evidence>
<dbReference type="VEuPathDB" id="FungiDB:GWK60_E04477"/>
<dbReference type="InterPro" id="IPR013931">
    <property type="entry name" value="Svf1-like_N"/>
</dbReference>
<dbReference type="VEuPathDB" id="FungiDB:B1J91_E04774g"/>
<dbReference type="PANTHER" id="PTHR47107:SF1">
    <property type="entry name" value="CERAMIDE-BINDING PROTEIN SVF1-RELATED"/>
    <property type="match status" value="1"/>
</dbReference>
<dbReference type="AlphaFoldDB" id="A0A0W0D3B7"/>
<name>A0A0W0D3B7_CANGB</name>
<dbReference type="PANTHER" id="PTHR47107">
    <property type="entry name" value="SVF1-LIKE PROTEIN YDR222W-RELATED"/>
    <property type="match status" value="1"/>
</dbReference>
<dbReference type="Proteomes" id="UP000054886">
    <property type="component" value="Unassembled WGS sequence"/>
</dbReference>
<dbReference type="InterPro" id="IPR033394">
    <property type="entry name" value="Svf1-like_C"/>
</dbReference>
<dbReference type="GO" id="GO:0006979">
    <property type="term" value="P:response to oxidative stress"/>
    <property type="evidence" value="ECO:0007669"/>
    <property type="project" value="InterPro"/>
</dbReference>
<protein>
    <submittedName>
        <fullName evidence="6">SVF1-like protein</fullName>
    </submittedName>
</protein>
<evidence type="ECO:0000259" key="4">
    <source>
        <dbReference type="Pfam" id="PF08622"/>
    </source>
</evidence>
<comment type="subcellular location">
    <subcellularLocation>
        <location evidence="1">Cytoplasm</location>
    </subcellularLocation>
</comment>
<dbReference type="InterPro" id="IPR051385">
    <property type="entry name" value="Ceramide-binding_SVF1"/>
</dbReference>
<evidence type="ECO:0000256" key="1">
    <source>
        <dbReference type="ARBA" id="ARBA00004496"/>
    </source>
</evidence>
<evidence type="ECO:0000256" key="2">
    <source>
        <dbReference type="ARBA" id="ARBA00009069"/>
    </source>
</evidence>
<dbReference type="Pfam" id="PF17187">
    <property type="entry name" value="Svf1_C"/>
    <property type="match status" value="1"/>
</dbReference>
<evidence type="ECO:0000259" key="5">
    <source>
        <dbReference type="Pfam" id="PF17187"/>
    </source>
</evidence>
<accession>A0A0W0D3B7</accession>
<dbReference type="VEuPathDB" id="FungiDB:CAGL0E04774g"/>
<comment type="caution">
    <text evidence="6">The sequence shown here is derived from an EMBL/GenBank/DDBJ whole genome shotgun (WGS) entry which is preliminary data.</text>
</comment>
<dbReference type="VEuPathDB" id="FungiDB:GVI51_E04499"/>
<feature type="domain" description="Svf1-like C-terminal" evidence="5">
    <location>
        <begin position="278"/>
        <end position="421"/>
    </location>
</feature>
<organism evidence="6 7">
    <name type="scientific">Candida glabrata</name>
    <name type="common">Yeast</name>
    <name type="synonym">Torulopsis glabrata</name>
    <dbReference type="NCBI Taxonomy" id="5478"/>
    <lineage>
        <taxon>Eukaryota</taxon>
        <taxon>Fungi</taxon>
        <taxon>Dikarya</taxon>
        <taxon>Ascomycota</taxon>
        <taxon>Saccharomycotina</taxon>
        <taxon>Saccharomycetes</taxon>
        <taxon>Saccharomycetales</taxon>
        <taxon>Saccharomycetaceae</taxon>
        <taxon>Nakaseomyces</taxon>
    </lineage>
</organism>
<proteinExistence type="inferred from homology"/>
<dbReference type="GO" id="GO:0005737">
    <property type="term" value="C:cytoplasm"/>
    <property type="evidence" value="ECO:0007669"/>
    <property type="project" value="UniProtKB-SubCell"/>
</dbReference>
<dbReference type="EMBL" id="LLZZ01000156">
    <property type="protein sequence ID" value="KTA97841.1"/>
    <property type="molecule type" value="Genomic_DNA"/>
</dbReference>
<gene>
    <name evidence="6" type="ORF">AO440_001022</name>
</gene>
<comment type="similarity">
    <text evidence="2">Belongs to the SVF1 family.</text>
</comment>